<dbReference type="Pfam" id="PF01381">
    <property type="entry name" value="HTH_3"/>
    <property type="match status" value="1"/>
</dbReference>
<gene>
    <name evidence="3" type="ORF">DES51_107222</name>
    <name evidence="2" type="ORF">MQE39_14895</name>
</gene>
<dbReference type="GeneID" id="94440578"/>
<name>A0A318KMB1_9FIRM</name>
<sequence length="111" mass="12591">MTRDIGTILKNAMEVQGLKQKEVAAATHLSQNTISNYINGKRRPDSETLLMLCDILKLDFRAVVQGGMEEDTIYTLTKQESQLLSGYREITAEEQNNILSYVNFLKDHQAK</sequence>
<evidence type="ECO:0000313" key="2">
    <source>
        <dbReference type="EMBL" id="MDY5169406.1"/>
    </source>
</evidence>
<dbReference type="SMART" id="SM00530">
    <property type="entry name" value="HTH_XRE"/>
    <property type="match status" value="1"/>
</dbReference>
<evidence type="ECO:0000313" key="4">
    <source>
        <dbReference type="Proteomes" id="UP000247612"/>
    </source>
</evidence>
<dbReference type="CDD" id="cd00093">
    <property type="entry name" value="HTH_XRE"/>
    <property type="match status" value="1"/>
</dbReference>
<dbReference type="Proteomes" id="UP001276902">
    <property type="component" value="Unassembled WGS sequence"/>
</dbReference>
<dbReference type="AlphaFoldDB" id="A0A318KMB1"/>
<reference evidence="2" key="2">
    <citation type="submission" date="2022-03" db="EMBL/GenBank/DDBJ databases">
        <title>First case of bacteraemia caused by Dielma fastidiosa in a patient hospitalised with diverticulitis.</title>
        <authorList>
            <person name="Forman-Ankjaer B."/>
            <person name="Hvid-Jensen F."/>
            <person name="Kobel C.M."/>
            <person name="Greve T."/>
        </authorList>
    </citation>
    <scope>NUCLEOTIDE SEQUENCE</scope>
    <source>
        <strain evidence="2">AUH_DF_2021</strain>
    </source>
</reference>
<dbReference type="STRING" id="1034346.GCA_000313565_02831"/>
<comment type="caution">
    <text evidence="3">The sequence shown here is derived from an EMBL/GenBank/DDBJ whole genome shotgun (WGS) entry which is preliminary data.</text>
</comment>
<dbReference type="PROSITE" id="PS50943">
    <property type="entry name" value="HTH_CROC1"/>
    <property type="match status" value="1"/>
</dbReference>
<keyword evidence="4" id="KW-1185">Reference proteome</keyword>
<dbReference type="Proteomes" id="UP000247612">
    <property type="component" value="Unassembled WGS sequence"/>
</dbReference>
<dbReference type="RefSeq" id="WP_022939114.1">
    <property type="nucleotide sequence ID" value="NZ_CABKRQ010000008.1"/>
</dbReference>
<dbReference type="GO" id="GO:0003677">
    <property type="term" value="F:DNA binding"/>
    <property type="evidence" value="ECO:0007669"/>
    <property type="project" value="InterPro"/>
</dbReference>
<dbReference type="EMBL" id="JALDAW010000022">
    <property type="protein sequence ID" value="MDY5169406.1"/>
    <property type="molecule type" value="Genomic_DNA"/>
</dbReference>
<organism evidence="3 4">
    <name type="scientific">Dielma fastidiosa</name>
    <dbReference type="NCBI Taxonomy" id="1034346"/>
    <lineage>
        <taxon>Bacteria</taxon>
        <taxon>Bacillati</taxon>
        <taxon>Bacillota</taxon>
        <taxon>Erysipelotrichia</taxon>
        <taxon>Erysipelotrichales</taxon>
        <taxon>Erysipelotrichaceae</taxon>
        <taxon>Dielma</taxon>
    </lineage>
</organism>
<dbReference type="SUPFAM" id="SSF47413">
    <property type="entry name" value="lambda repressor-like DNA-binding domains"/>
    <property type="match status" value="1"/>
</dbReference>
<evidence type="ECO:0000259" key="1">
    <source>
        <dbReference type="PROSITE" id="PS50943"/>
    </source>
</evidence>
<dbReference type="Gene3D" id="1.10.260.40">
    <property type="entry name" value="lambda repressor-like DNA-binding domains"/>
    <property type="match status" value="1"/>
</dbReference>
<dbReference type="InterPro" id="IPR010982">
    <property type="entry name" value="Lambda_DNA-bd_dom_sf"/>
</dbReference>
<reference evidence="3 4" key="1">
    <citation type="submission" date="2018-05" db="EMBL/GenBank/DDBJ databases">
        <title>Genomic Encyclopedia of Type Strains, Phase IV (KMG-IV): sequencing the most valuable type-strain genomes for metagenomic binning, comparative biology and taxonomic classification.</title>
        <authorList>
            <person name="Goeker M."/>
        </authorList>
    </citation>
    <scope>NUCLEOTIDE SEQUENCE [LARGE SCALE GENOMIC DNA]</scope>
    <source>
        <strain evidence="3 4">JC118</strain>
    </source>
</reference>
<feature type="domain" description="HTH cro/C1-type" evidence="1">
    <location>
        <begin position="9"/>
        <end position="63"/>
    </location>
</feature>
<dbReference type="InterPro" id="IPR001387">
    <property type="entry name" value="Cro/C1-type_HTH"/>
</dbReference>
<protein>
    <submittedName>
        <fullName evidence="2">Helix-turn-helix domain-containing protein</fullName>
    </submittedName>
    <submittedName>
        <fullName evidence="3">Helix-turn-helix protein</fullName>
    </submittedName>
</protein>
<dbReference type="EMBL" id="QJKH01000007">
    <property type="protein sequence ID" value="PXX78680.1"/>
    <property type="molecule type" value="Genomic_DNA"/>
</dbReference>
<accession>A0A318KMB1</accession>
<proteinExistence type="predicted"/>
<evidence type="ECO:0000313" key="3">
    <source>
        <dbReference type="EMBL" id="PXX78680.1"/>
    </source>
</evidence>